<dbReference type="InterPro" id="IPR013216">
    <property type="entry name" value="Methyltransf_11"/>
</dbReference>
<evidence type="ECO:0000256" key="1">
    <source>
        <dbReference type="SAM" id="Phobius"/>
    </source>
</evidence>
<evidence type="ECO:0000259" key="2">
    <source>
        <dbReference type="Pfam" id="PF08241"/>
    </source>
</evidence>
<dbReference type="SUPFAM" id="SSF53335">
    <property type="entry name" value="S-adenosyl-L-methionine-dependent methyltransferases"/>
    <property type="match status" value="1"/>
</dbReference>
<gene>
    <name evidence="3" type="ORF">SAMN05216207_10863</name>
</gene>
<dbReference type="PANTHER" id="PTHR42912">
    <property type="entry name" value="METHYLTRANSFERASE"/>
    <property type="match status" value="1"/>
</dbReference>
<dbReference type="InterPro" id="IPR029063">
    <property type="entry name" value="SAM-dependent_MTases_sf"/>
</dbReference>
<keyword evidence="1" id="KW-1133">Transmembrane helix</keyword>
<reference evidence="3 4" key="1">
    <citation type="submission" date="2016-10" db="EMBL/GenBank/DDBJ databases">
        <authorList>
            <person name="de Groot N.N."/>
        </authorList>
    </citation>
    <scope>NUCLEOTIDE SEQUENCE [LARGE SCALE GENOMIC DNA]</scope>
    <source>
        <strain evidence="3 4">CGMCC 4.1877</strain>
    </source>
</reference>
<dbReference type="RefSeq" id="WP_177238866.1">
    <property type="nucleotide sequence ID" value="NZ_FOUY01000086.1"/>
</dbReference>
<dbReference type="GO" id="GO:0008757">
    <property type="term" value="F:S-adenosylmethionine-dependent methyltransferase activity"/>
    <property type="evidence" value="ECO:0007669"/>
    <property type="project" value="InterPro"/>
</dbReference>
<name>A0A1I5I422_PSUAM</name>
<dbReference type="InterPro" id="IPR050508">
    <property type="entry name" value="Methyltransf_Superfamily"/>
</dbReference>
<organism evidence="3 4">
    <name type="scientific">Pseudonocardia ammonioxydans</name>
    <dbReference type="NCBI Taxonomy" id="260086"/>
    <lineage>
        <taxon>Bacteria</taxon>
        <taxon>Bacillati</taxon>
        <taxon>Actinomycetota</taxon>
        <taxon>Actinomycetes</taxon>
        <taxon>Pseudonocardiales</taxon>
        <taxon>Pseudonocardiaceae</taxon>
        <taxon>Pseudonocardia</taxon>
    </lineage>
</organism>
<evidence type="ECO:0000313" key="3">
    <source>
        <dbReference type="EMBL" id="SFO55305.1"/>
    </source>
</evidence>
<keyword evidence="3" id="KW-0808">Transferase</keyword>
<accession>A0A1I5I422</accession>
<dbReference type="STRING" id="260086.SAMN05216207_10863"/>
<dbReference type="Gene3D" id="3.40.50.150">
    <property type="entry name" value="Vaccinia Virus protein VP39"/>
    <property type="match status" value="1"/>
</dbReference>
<keyword evidence="1" id="KW-0472">Membrane</keyword>
<dbReference type="AlphaFoldDB" id="A0A1I5I422"/>
<keyword evidence="4" id="KW-1185">Reference proteome</keyword>
<dbReference type="CDD" id="cd02440">
    <property type="entry name" value="AdoMet_MTases"/>
    <property type="match status" value="1"/>
</dbReference>
<evidence type="ECO:0000313" key="4">
    <source>
        <dbReference type="Proteomes" id="UP000199614"/>
    </source>
</evidence>
<sequence>MVWGNRRQERWAVDRAKLRGDHRVIVVGCGPGVGLALAAGLIVPSGFVRGVDPSATMRAMATRRCAGSISMGALEIGDGTAERTGCADQSMDVAISVNNVMLWDQSLGFAELFRVLRPGGLLVLTVHRHVLAEPAYSLRARSAEAGFVDVALTECPRRGTSPAVELTAHRPR</sequence>
<keyword evidence="3" id="KW-0489">Methyltransferase</keyword>
<dbReference type="PANTHER" id="PTHR42912:SF94">
    <property type="entry name" value="METHYLTRANSFERASE TYPE 11 DOMAIN-CONTAINING PROTEIN"/>
    <property type="match status" value="1"/>
</dbReference>
<dbReference type="Pfam" id="PF08241">
    <property type="entry name" value="Methyltransf_11"/>
    <property type="match status" value="1"/>
</dbReference>
<feature type="domain" description="Methyltransferase type 11" evidence="2">
    <location>
        <begin position="27"/>
        <end position="124"/>
    </location>
</feature>
<dbReference type="GO" id="GO:0032259">
    <property type="term" value="P:methylation"/>
    <property type="evidence" value="ECO:0007669"/>
    <property type="project" value="UniProtKB-KW"/>
</dbReference>
<feature type="transmembrane region" description="Helical" evidence="1">
    <location>
        <begin position="24"/>
        <end position="47"/>
    </location>
</feature>
<dbReference type="EMBL" id="FOUY01000086">
    <property type="protein sequence ID" value="SFO55305.1"/>
    <property type="molecule type" value="Genomic_DNA"/>
</dbReference>
<keyword evidence="1" id="KW-0812">Transmembrane</keyword>
<dbReference type="Proteomes" id="UP000199614">
    <property type="component" value="Unassembled WGS sequence"/>
</dbReference>
<proteinExistence type="predicted"/>
<protein>
    <submittedName>
        <fullName evidence="3">Methyltransferase domain-containing protein</fullName>
    </submittedName>
</protein>